<comment type="caution">
    <text evidence="1">The sequence shown here is derived from an EMBL/GenBank/DDBJ whole genome shotgun (WGS) entry which is preliminary data.</text>
</comment>
<keyword evidence="2" id="KW-1185">Reference proteome</keyword>
<name>A0A972GVD4_9BACL</name>
<sequence>MEFTVINGGVVVDYIEISYLSSSSTFMVGDIRSISLISAFDTPPEKVIIGVTIPFVG</sequence>
<reference evidence="1" key="1">
    <citation type="submission" date="2019-10" db="EMBL/GenBank/DDBJ databases">
        <title>Description of Paenibacillus glebae sp. nov.</title>
        <authorList>
            <person name="Carlier A."/>
            <person name="Qi S."/>
        </authorList>
    </citation>
    <scope>NUCLEOTIDE SEQUENCE</scope>
    <source>
        <strain evidence="1">LMG 31456</strain>
    </source>
</reference>
<evidence type="ECO:0000313" key="1">
    <source>
        <dbReference type="EMBL" id="NOU97362.1"/>
    </source>
</evidence>
<protein>
    <submittedName>
        <fullName evidence="1">Spore gernimation protein GerPD</fullName>
    </submittedName>
</protein>
<proteinExistence type="predicted"/>
<dbReference type="Proteomes" id="UP000641588">
    <property type="component" value="Unassembled WGS sequence"/>
</dbReference>
<accession>A0A972GVD4</accession>
<gene>
    <name evidence="1" type="ORF">GC093_29640</name>
</gene>
<dbReference type="AlphaFoldDB" id="A0A972GVD4"/>
<evidence type="ECO:0000313" key="2">
    <source>
        <dbReference type="Proteomes" id="UP000641588"/>
    </source>
</evidence>
<dbReference type="RefSeq" id="WP_171655595.1">
    <property type="nucleotide sequence ID" value="NZ_WHOD01000109.1"/>
</dbReference>
<dbReference type="EMBL" id="WHOD01000109">
    <property type="protein sequence ID" value="NOU97362.1"/>
    <property type="molecule type" value="Genomic_DNA"/>
</dbReference>
<organism evidence="1 2">
    <name type="scientific">Paenibacillus foliorum</name>
    <dbReference type="NCBI Taxonomy" id="2654974"/>
    <lineage>
        <taxon>Bacteria</taxon>
        <taxon>Bacillati</taxon>
        <taxon>Bacillota</taxon>
        <taxon>Bacilli</taxon>
        <taxon>Bacillales</taxon>
        <taxon>Paenibacillaceae</taxon>
        <taxon>Paenibacillus</taxon>
    </lineage>
</organism>